<accession>A0A7X4YTR0</accession>
<dbReference type="Pfam" id="PF02311">
    <property type="entry name" value="AraC_binding"/>
    <property type="match status" value="1"/>
</dbReference>
<sequence length="290" mass="33431">MLHLKADELIDPELETMFYYHRKLNYWTIVHDHDFYECFLITDGRVHHIVNGVRQLLTEGTLLFIRPHDTHSYERVGEEEAELLNINFRSSMMEQALAYLGEGFSAERLTDAELPPQCTLSREDAAWLIRQYERIQTGAAEGNRQVRSAARGMLIELLDRFFGPPGASSRPDAPAWLNQLLERMKDKSMLAEGVEAFYRLTSYSPEHACRVMKKHYGVSPTDWINDQRLAYAALLLTQGEASILAISLECGYGSLSYFYKTFADRFKQTPAHYRRTHRKTAIPVHGPAWQ</sequence>
<evidence type="ECO:0000256" key="3">
    <source>
        <dbReference type="ARBA" id="ARBA00023159"/>
    </source>
</evidence>
<dbReference type="Pfam" id="PF12833">
    <property type="entry name" value="HTH_18"/>
    <property type="match status" value="1"/>
</dbReference>
<dbReference type="SUPFAM" id="SSF46689">
    <property type="entry name" value="Homeodomain-like"/>
    <property type="match status" value="1"/>
</dbReference>
<keyword evidence="1" id="KW-0805">Transcription regulation</keyword>
<dbReference type="InterPro" id="IPR050204">
    <property type="entry name" value="AraC_XylS_family_regulators"/>
</dbReference>
<evidence type="ECO:0000256" key="2">
    <source>
        <dbReference type="ARBA" id="ARBA00023125"/>
    </source>
</evidence>
<dbReference type="InterPro" id="IPR037923">
    <property type="entry name" value="HTH-like"/>
</dbReference>
<evidence type="ECO:0000313" key="7">
    <source>
        <dbReference type="Proteomes" id="UP000558113"/>
    </source>
</evidence>
<dbReference type="EMBL" id="JAAAMU010000018">
    <property type="protein sequence ID" value="NBC72355.1"/>
    <property type="molecule type" value="Genomic_DNA"/>
</dbReference>
<dbReference type="SUPFAM" id="SSF51215">
    <property type="entry name" value="Regulatory protein AraC"/>
    <property type="match status" value="1"/>
</dbReference>
<protein>
    <submittedName>
        <fullName evidence="6">Helix-turn-helix domain-containing protein</fullName>
    </submittedName>
</protein>
<dbReference type="GO" id="GO:0043565">
    <property type="term" value="F:sequence-specific DNA binding"/>
    <property type="evidence" value="ECO:0007669"/>
    <property type="project" value="InterPro"/>
</dbReference>
<dbReference type="InterPro" id="IPR018060">
    <property type="entry name" value="HTH_AraC"/>
</dbReference>
<dbReference type="InterPro" id="IPR003313">
    <property type="entry name" value="AraC-bd"/>
</dbReference>
<evidence type="ECO:0000256" key="4">
    <source>
        <dbReference type="ARBA" id="ARBA00023163"/>
    </source>
</evidence>
<keyword evidence="3" id="KW-0010">Activator</keyword>
<feature type="domain" description="HTH araC/xylS-type" evidence="5">
    <location>
        <begin position="178"/>
        <end position="276"/>
    </location>
</feature>
<dbReference type="SMART" id="SM00342">
    <property type="entry name" value="HTH_ARAC"/>
    <property type="match status" value="1"/>
</dbReference>
<dbReference type="InterPro" id="IPR014710">
    <property type="entry name" value="RmlC-like_jellyroll"/>
</dbReference>
<dbReference type="AlphaFoldDB" id="A0A7X4YTR0"/>
<dbReference type="Gene3D" id="1.10.10.60">
    <property type="entry name" value="Homeodomain-like"/>
    <property type="match status" value="2"/>
</dbReference>
<dbReference type="PROSITE" id="PS01124">
    <property type="entry name" value="HTH_ARAC_FAMILY_2"/>
    <property type="match status" value="1"/>
</dbReference>
<dbReference type="GO" id="GO:0003700">
    <property type="term" value="F:DNA-binding transcription factor activity"/>
    <property type="evidence" value="ECO:0007669"/>
    <property type="project" value="InterPro"/>
</dbReference>
<keyword evidence="7" id="KW-1185">Reference proteome</keyword>
<gene>
    <name evidence="6" type="ORF">GT003_25445</name>
</gene>
<name>A0A7X4YTR0_9BACL</name>
<organism evidence="6 7">
    <name type="scientific">Paenibacillus sacheonensis</name>
    <dbReference type="NCBI Taxonomy" id="742054"/>
    <lineage>
        <taxon>Bacteria</taxon>
        <taxon>Bacillati</taxon>
        <taxon>Bacillota</taxon>
        <taxon>Bacilli</taxon>
        <taxon>Bacillales</taxon>
        <taxon>Paenibacillaceae</taxon>
        <taxon>Paenibacillus</taxon>
    </lineage>
</organism>
<dbReference type="Gene3D" id="2.60.120.10">
    <property type="entry name" value="Jelly Rolls"/>
    <property type="match status" value="1"/>
</dbReference>
<dbReference type="OrthoDB" id="9816335at2"/>
<evidence type="ECO:0000313" key="6">
    <source>
        <dbReference type="EMBL" id="NBC72355.1"/>
    </source>
</evidence>
<dbReference type="Proteomes" id="UP000558113">
    <property type="component" value="Unassembled WGS sequence"/>
</dbReference>
<comment type="caution">
    <text evidence="6">The sequence shown here is derived from an EMBL/GenBank/DDBJ whole genome shotgun (WGS) entry which is preliminary data.</text>
</comment>
<proteinExistence type="predicted"/>
<dbReference type="PANTHER" id="PTHR46796">
    <property type="entry name" value="HTH-TYPE TRANSCRIPTIONAL ACTIVATOR RHAS-RELATED"/>
    <property type="match status" value="1"/>
</dbReference>
<dbReference type="InterPro" id="IPR009057">
    <property type="entry name" value="Homeodomain-like_sf"/>
</dbReference>
<keyword evidence="2" id="KW-0238">DNA-binding</keyword>
<dbReference type="PROSITE" id="PS00041">
    <property type="entry name" value="HTH_ARAC_FAMILY_1"/>
    <property type="match status" value="1"/>
</dbReference>
<keyword evidence="4" id="KW-0804">Transcription</keyword>
<dbReference type="InterPro" id="IPR018062">
    <property type="entry name" value="HTH_AraC-typ_CS"/>
</dbReference>
<evidence type="ECO:0000259" key="5">
    <source>
        <dbReference type="PROSITE" id="PS01124"/>
    </source>
</evidence>
<evidence type="ECO:0000256" key="1">
    <source>
        <dbReference type="ARBA" id="ARBA00023015"/>
    </source>
</evidence>
<dbReference type="RefSeq" id="WP_161703258.1">
    <property type="nucleotide sequence ID" value="NZ_JAAAMU010000018.1"/>
</dbReference>
<reference evidence="6 7" key="1">
    <citation type="submission" date="2020-01" db="EMBL/GenBank/DDBJ databases">
        <title>Paenibacillus soybeanensis sp. nov. isolated from the nodules of soybean (Glycine max(L.) Merr).</title>
        <authorList>
            <person name="Wang H."/>
        </authorList>
    </citation>
    <scope>NUCLEOTIDE SEQUENCE [LARGE SCALE GENOMIC DNA]</scope>
    <source>
        <strain evidence="6 7">DSM 23054</strain>
    </source>
</reference>